<feature type="transmembrane region" description="Helical" evidence="7">
    <location>
        <begin position="213"/>
        <end position="232"/>
    </location>
</feature>
<name>A0A3N1Y1W1_9GAMM</name>
<dbReference type="GO" id="GO:0005886">
    <property type="term" value="C:plasma membrane"/>
    <property type="evidence" value="ECO:0007669"/>
    <property type="project" value="UniProtKB-SubCell"/>
</dbReference>
<reference evidence="8 9" key="1">
    <citation type="submission" date="2018-11" db="EMBL/GenBank/DDBJ databases">
        <title>Genomic Encyclopedia of Type Strains, Phase IV (KMG-IV): sequencing the most valuable type-strain genomes for metagenomic binning, comparative biology and taxonomic classification.</title>
        <authorList>
            <person name="Goeker M."/>
        </authorList>
    </citation>
    <scope>NUCLEOTIDE SEQUENCE [LARGE SCALE GENOMIC DNA]</scope>
    <source>
        <strain evidence="8 9">DSM 100275</strain>
    </source>
</reference>
<sequence length="289" mass="29918">MRPATPWLQNHWDWRAAGNFCGGGAGTGALILAALAADSPAEARILALLGIALVGAGLSLVWAELGRPLRALNVFFHPQTSWMTREAMAAVPLALAALATALTGSRTLLALAALFAAVFLYCQARILHAAKGIPAWRVPQIVPLILATGLAEGAGLLAAAALALPLPDWIGPLLALLVLARFVAWRRYFGHLTAPGNAPVAAADVLRRLHPPLVMGGHAAPVALLLLGAVVAPLQGPAVAAAGVVTWLAGWWMKYAIVTRAAYNQGFAIARGPARTPGASRPGCKPGWS</sequence>
<evidence type="ECO:0000256" key="3">
    <source>
        <dbReference type="ARBA" id="ARBA00022475"/>
    </source>
</evidence>
<feature type="transmembrane region" description="Helical" evidence="7">
    <location>
        <begin position="43"/>
        <end position="63"/>
    </location>
</feature>
<comment type="similarity">
    <text evidence="2">Belongs to the NrfD family.</text>
</comment>
<evidence type="ECO:0000256" key="7">
    <source>
        <dbReference type="SAM" id="Phobius"/>
    </source>
</evidence>
<comment type="caution">
    <text evidence="8">The sequence shown here is derived from an EMBL/GenBank/DDBJ whole genome shotgun (WGS) entry which is preliminary data.</text>
</comment>
<dbReference type="OrthoDB" id="7058271at2"/>
<evidence type="ECO:0000256" key="2">
    <source>
        <dbReference type="ARBA" id="ARBA00008929"/>
    </source>
</evidence>
<keyword evidence="4 7" id="KW-0812">Transmembrane</keyword>
<proteinExistence type="inferred from homology"/>
<feature type="transmembrane region" description="Helical" evidence="7">
    <location>
        <begin position="108"/>
        <end position="129"/>
    </location>
</feature>
<dbReference type="Pfam" id="PF03916">
    <property type="entry name" value="NrfD"/>
    <property type="match status" value="1"/>
</dbReference>
<comment type="subcellular location">
    <subcellularLocation>
        <location evidence="1">Cell membrane</location>
        <topology evidence="1">Multi-pass membrane protein</topology>
    </subcellularLocation>
</comment>
<dbReference type="Gene3D" id="1.20.1630.10">
    <property type="entry name" value="Formate dehydrogenase/DMSO reductase domain"/>
    <property type="match status" value="1"/>
</dbReference>
<gene>
    <name evidence="8" type="ORF">EDC57_1700</name>
</gene>
<evidence type="ECO:0000256" key="4">
    <source>
        <dbReference type="ARBA" id="ARBA00022692"/>
    </source>
</evidence>
<accession>A0A3N1Y1W1</accession>
<evidence type="ECO:0000256" key="5">
    <source>
        <dbReference type="ARBA" id="ARBA00022989"/>
    </source>
</evidence>
<evidence type="ECO:0000256" key="1">
    <source>
        <dbReference type="ARBA" id="ARBA00004651"/>
    </source>
</evidence>
<protein>
    <submittedName>
        <fullName evidence="8">Phenylacetyl-CoA:acceptor oxidoreductase PadD subunit</fullName>
    </submittedName>
</protein>
<feature type="transmembrane region" description="Helical" evidence="7">
    <location>
        <begin position="238"/>
        <end position="257"/>
    </location>
</feature>
<keyword evidence="6 7" id="KW-0472">Membrane</keyword>
<dbReference type="AlphaFoldDB" id="A0A3N1Y1W1"/>
<feature type="transmembrane region" description="Helical" evidence="7">
    <location>
        <begin position="12"/>
        <end position="37"/>
    </location>
</feature>
<dbReference type="Proteomes" id="UP000276634">
    <property type="component" value="Unassembled WGS sequence"/>
</dbReference>
<feature type="transmembrane region" description="Helical" evidence="7">
    <location>
        <begin position="141"/>
        <end position="163"/>
    </location>
</feature>
<evidence type="ECO:0000313" key="8">
    <source>
        <dbReference type="EMBL" id="ROR32498.1"/>
    </source>
</evidence>
<organism evidence="8 9">
    <name type="scientific">Inmirania thermothiophila</name>
    <dbReference type="NCBI Taxonomy" id="1750597"/>
    <lineage>
        <taxon>Bacteria</taxon>
        <taxon>Pseudomonadati</taxon>
        <taxon>Pseudomonadota</taxon>
        <taxon>Gammaproteobacteria</taxon>
        <taxon>Chromatiales</taxon>
        <taxon>Ectothiorhodospiraceae</taxon>
        <taxon>Inmirania</taxon>
    </lineage>
</organism>
<keyword evidence="9" id="KW-1185">Reference proteome</keyword>
<keyword evidence="5 7" id="KW-1133">Transmembrane helix</keyword>
<dbReference type="InterPro" id="IPR005614">
    <property type="entry name" value="NrfD-like"/>
</dbReference>
<keyword evidence="3" id="KW-1003">Cell membrane</keyword>
<evidence type="ECO:0000256" key="6">
    <source>
        <dbReference type="ARBA" id="ARBA00023136"/>
    </source>
</evidence>
<feature type="transmembrane region" description="Helical" evidence="7">
    <location>
        <begin position="169"/>
        <end position="185"/>
    </location>
</feature>
<evidence type="ECO:0000313" key="9">
    <source>
        <dbReference type="Proteomes" id="UP000276634"/>
    </source>
</evidence>
<dbReference type="EMBL" id="RJVI01000002">
    <property type="protein sequence ID" value="ROR32498.1"/>
    <property type="molecule type" value="Genomic_DNA"/>
</dbReference>
<dbReference type="RefSeq" id="WP_123401429.1">
    <property type="nucleotide sequence ID" value="NZ_RJVI01000002.1"/>
</dbReference>